<dbReference type="HOGENOM" id="CLU_271592_0_0_1"/>
<evidence type="ECO:0000313" key="1">
    <source>
        <dbReference type="EMBL" id="EIJ88276.1"/>
    </source>
</evidence>
<dbReference type="Proteomes" id="UP000002872">
    <property type="component" value="Unassembled WGS sequence"/>
</dbReference>
<dbReference type="InParanoid" id="I3EGC9"/>
<gene>
    <name evidence="1" type="ORF">NEQG_01720</name>
</gene>
<evidence type="ECO:0000313" key="2">
    <source>
        <dbReference type="Proteomes" id="UP000002872"/>
    </source>
</evidence>
<name>I3EGC9_NEMP3</name>
<organism evidence="1 2">
    <name type="scientific">Nematocida parisii (strain ERTm3)</name>
    <name type="common">Nematode killer fungus</name>
    <dbReference type="NCBI Taxonomy" id="935791"/>
    <lineage>
        <taxon>Eukaryota</taxon>
        <taxon>Fungi</taxon>
        <taxon>Fungi incertae sedis</taxon>
        <taxon>Microsporidia</taxon>
        <taxon>Nematocida</taxon>
    </lineage>
</organism>
<accession>I3EGC9</accession>
<reference evidence="1" key="1">
    <citation type="submission" date="2011-01" db="EMBL/GenBank/DDBJ databases">
        <title>The Genome Sequence of Nematocida parisii strain ERTm3.</title>
        <authorList>
            <consortium name="The Broad Institute Genome Sequencing Platform"/>
            <consortium name="The Broad Institute Genome Sequencing Center for Infectious Disease"/>
            <person name="Cuomo C."/>
            <person name="Troemel E."/>
            <person name="Young S.K."/>
            <person name="Zeng Q."/>
            <person name="Gargeya S."/>
            <person name="Fitzgerald M."/>
            <person name="Haas B."/>
            <person name="Abouelleil A."/>
            <person name="Alvarado L."/>
            <person name="Arachchi H.M."/>
            <person name="Berlin A."/>
            <person name="Chapman S.B."/>
            <person name="Gearin G."/>
            <person name="Goldberg J."/>
            <person name="Griggs A."/>
            <person name="Gujja S."/>
            <person name="Hansen M."/>
            <person name="Heiman D."/>
            <person name="Howarth C."/>
            <person name="Larimer J."/>
            <person name="Lui A."/>
            <person name="MacDonald P.J.P."/>
            <person name="McCowen C."/>
            <person name="Montmayeur A."/>
            <person name="Murphy C."/>
            <person name="Neiman D."/>
            <person name="Pearson M."/>
            <person name="Priest M."/>
            <person name="Roberts A."/>
            <person name="Saif S."/>
            <person name="Shea T."/>
            <person name="Sisk P."/>
            <person name="Stolte C."/>
            <person name="Sykes S."/>
            <person name="Wortman J."/>
            <person name="Nusbaum C."/>
            <person name="Birren B."/>
        </authorList>
    </citation>
    <scope>NUCLEOTIDE SEQUENCE</scope>
    <source>
        <strain evidence="1">ERTm3</strain>
    </source>
</reference>
<protein>
    <submittedName>
        <fullName evidence="1">Uncharacterized protein</fullName>
    </submittedName>
</protein>
<sequence>MNSRRQLDIARRITKIQQPVGNNTPSEIIEEGARRVPLFKKLVGGSPDEIIQKVCFLIINAHNEDDWQITCKAAESLFIQTKDIRIVNSLLEAAYNEKDADSLGSIFYLIKKVAILTWGTTEIPEVIIKHAFTGEKQQYLAISLSEALKISRDIPDWVLSLINSCTKAFKAHFLSNLLLDRNMHLHFEIEKYSCLYKLDGECTELLINDVKGKVAKPVMKNIVSYLLPLISSISSLWVYLEIDVLIRRINEFTTDTIIKALIHYQLNTDVIDKIISELYPKNILEIAVVYTNKEYKLPQEQKIFQKIVNRVISDPNGMYTADKYMGILVLLSISTEIISKVSMISDLNEEIRMFIRTVLSIPEDESACEETGERLLMKYVDMACNGSIPDSKVVNLAVCHGMHIINEAYSEDDLMRLLKTSERKEIIRLLLKLLQDKSDSVVLNKCWEHSNIRCTSINTKEHTIKIEEIIEFSEEVTERDELIRSVYICSILSTLPVLLQKKVLMSINLSKSLWSIIINDYRKYEPYVLAGLTNSTSMWQGISCSKPEYLSQDISCVQGDITLFLILHIIDTNYPIHYVQIIDRMKILHSSLPNETVSKWAYNKSTRTLTYKGTSAHIRPEVMPNEIEDLLSKDTECIRSSIIYEIVQEYMYTLLKRDSFREYVVHALIGDFLEMNEKLRIHLETLPDKPRKVQMILNNYTKKSITIPVHSPCEKRHSDPHAHTLNKKQRKVPIITLTPEQEEAALNEELKRTGILAAQLAVSKTANAHTENDCDSENHTAQNKNGLQIKVFTALQKYTQEQINTSATYFCKELERYWIKDREKISSHFDAVVRIIHLFSKADGIDRLIPIISGYLNTSYIIDPSALDTLKDITTAVFKKYSTKRACTLLNNSFTDCRVLEVYTFALKTLPSGRIETILKSQEPSNLLHQAAVRVIIARRDDPVYKLALNQALTQLHSRNDNVLNTALTLLKEEYINNPNSDISSEIIDNSVRLLRMRTKLDSAGVIALEIIRSAVFNNNYVLDHNSKEELISSIKYDLYNYKDILTYFINEVPSNEFLEIISHVNSPTSKSIRSTIKQIIMEYTPPSDIGHVIFSRLIDQAKEGTVSDKLFIINLLREVLEKYSQGAWLTVFIKVCELIGNECRESVVEGLLLLLRDIIEKSQAKKRIKNICREWRDNPKLKDLVEKVRSVLK</sequence>
<dbReference type="AlphaFoldDB" id="I3EGC9"/>
<keyword evidence="2" id="KW-1185">Reference proteome</keyword>
<proteinExistence type="predicted"/>
<dbReference type="OrthoDB" id="2196137at2759"/>
<dbReference type="VEuPathDB" id="MicrosporidiaDB:NEQG_01720"/>
<dbReference type="EMBL" id="GL870879">
    <property type="protein sequence ID" value="EIJ88276.1"/>
    <property type="molecule type" value="Genomic_DNA"/>
</dbReference>